<name>A0A1N5UC26_9ARCH</name>
<reference evidence="4" key="2">
    <citation type="submission" date="2016-06" db="EMBL/GenBank/DDBJ databases">
        <authorList>
            <person name="Toshchakov V.S."/>
        </authorList>
    </citation>
    <scope>NUCLEOTIDE SEQUENCE [LARGE SCALE GENOMIC DNA]</scope>
    <source>
        <strain>PM4 (JCM 30641</strain>
        <strain evidence="4">\VKM B-2940)</strain>
    </source>
</reference>
<dbReference type="Proteomes" id="UP000187822">
    <property type="component" value="Chromosome I"/>
</dbReference>
<sequence length="215" mass="23972">MKAISLLSGGKDSFLSTVIAQEQGLEVVCCVTVEPVKYSEMFHVPNYKIAKYVAKLIGLDTVFISETNFYKDLLSLAEKLGARAIISGAIASNFQKTRIEKFCTENNLLSYSPLWLMDQENELRSVILSGIRPIIVSVSAEGLGHENLGKVIDQDMISELIKLRNSLRINIAGEGGEYESLVIGFNKKILKIQKFEDVMDGSMAYRKIDKIELQD</sequence>
<evidence type="ECO:0000313" key="2">
    <source>
        <dbReference type="EMBL" id="SIM58086.1"/>
    </source>
</evidence>
<keyword evidence="4" id="KW-1185">Reference proteome</keyword>
<dbReference type="STRING" id="1673428.CPM_0882"/>
<dbReference type="EMBL" id="LT671858">
    <property type="protein sequence ID" value="SIM58086.1"/>
    <property type="molecule type" value="Genomic_DNA"/>
</dbReference>
<dbReference type="PANTHER" id="PTHR12196:SF2">
    <property type="entry name" value="DIPHTHINE--AMMONIA LIGASE"/>
    <property type="match status" value="1"/>
</dbReference>
<dbReference type="InterPro" id="IPR030662">
    <property type="entry name" value="DPH6/MJ0570"/>
</dbReference>
<dbReference type="Proteomes" id="UP000195607">
    <property type="component" value="Chromosome I"/>
</dbReference>
<dbReference type="InterPro" id="IPR022427">
    <property type="entry name" value="MJ0570_ATP-bd"/>
</dbReference>
<evidence type="ECO:0000313" key="3">
    <source>
        <dbReference type="EMBL" id="SJK84728.1"/>
    </source>
</evidence>
<dbReference type="NCBIfam" id="TIGR03679">
    <property type="entry name" value="arCOG00187"/>
    <property type="match status" value="1"/>
</dbReference>
<dbReference type="CDD" id="cd01994">
    <property type="entry name" value="AANH_PF0828-like"/>
    <property type="match status" value="1"/>
</dbReference>
<evidence type="ECO:0000313" key="4">
    <source>
        <dbReference type="Proteomes" id="UP000187822"/>
    </source>
</evidence>
<dbReference type="PANTHER" id="PTHR12196">
    <property type="entry name" value="DOMAIN OF UNKNOWN FUNCTION 71 DUF71 -CONTAINING PROTEIN"/>
    <property type="match status" value="1"/>
</dbReference>
<dbReference type="SUPFAM" id="SSF52402">
    <property type="entry name" value="Adenine nucleotide alpha hydrolases-like"/>
    <property type="match status" value="1"/>
</dbReference>
<dbReference type="GO" id="GO:0017183">
    <property type="term" value="P:protein histidyl modification to diphthamide"/>
    <property type="evidence" value="ECO:0007669"/>
    <property type="project" value="TreeGrafter"/>
</dbReference>
<dbReference type="Pfam" id="PF01902">
    <property type="entry name" value="Diphthami_syn_2"/>
    <property type="match status" value="1"/>
</dbReference>
<proteinExistence type="predicted"/>
<dbReference type="Gene3D" id="3.90.1490.10">
    <property type="entry name" value="putative n-type atp pyrophosphatase, domain 2"/>
    <property type="match status" value="1"/>
</dbReference>
<dbReference type="NCBIfam" id="TIGR00290">
    <property type="entry name" value="MJ0570_dom"/>
    <property type="match status" value="1"/>
</dbReference>
<dbReference type="Gene3D" id="3.40.50.620">
    <property type="entry name" value="HUPs"/>
    <property type="match status" value="1"/>
</dbReference>
<reference evidence="2 5" key="1">
    <citation type="submission" date="2016-04" db="EMBL/GenBank/DDBJ databases">
        <authorList>
            <person name="Evans L.H."/>
            <person name="Alamgir A."/>
            <person name="Owens N."/>
            <person name="Weber N.D."/>
            <person name="Virtaneva K."/>
            <person name="Barbian K."/>
            <person name="Babar A."/>
            <person name="Rosenke K."/>
        </authorList>
    </citation>
    <scope>NUCLEOTIDE SEQUENCE [LARGE SCALE GENOMIC DNA]</scope>
    <source>
        <strain evidence="2">S5</strain>
        <strain evidence="5">S5(T) (JCM 30642 \VKM B-2941)</strain>
    </source>
</reference>
<reference evidence="3" key="3">
    <citation type="submission" date="2016-06" db="EMBL/GenBank/DDBJ databases">
        <authorList>
            <person name="Olsen C.W."/>
            <person name="Carey S."/>
            <person name="Hinshaw L."/>
            <person name="Karasin A.I."/>
        </authorList>
    </citation>
    <scope>NUCLEOTIDE SEQUENCE [LARGE SCALE GENOMIC DNA]</scope>
    <source>
        <strain evidence="3">PM4</strain>
    </source>
</reference>
<dbReference type="RefSeq" id="WP_077076180.1">
    <property type="nucleotide sequence ID" value="NZ_LT671858.1"/>
</dbReference>
<dbReference type="EMBL" id="LT719092">
    <property type="protein sequence ID" value="SJK84728.1"/>
    <property type="molecule type" value="Genomic_DNA"/>
</dbReference>
<dbReference type="GeneID" id="41588159"/>
<accession>A0A1N5UC26</accession>
<dbReference type="OrthoDB" id="372052at2157"/>
<evidence type="ECO:0000259" key="1">
    <source>
        <dbReference type="Pfam" id="PF01902"/>
    </source>
</evidence>
<dbReference type="InterPro" id="IPR014729">
    <property type="entry name" value="Rossmann-like_a/b/a_fold"/>
</dbReference>
<evidence type="ECO:0000313" key="5">
    <source>
        <dbReference type="Proteomes" id="UP000195607"/>
    </source>
</evidence>
<gene>
    <name evidence="3" type="ORF">CPM_0882</name>
    <name evidence="2" type="ORF">CSP5_0885</name>
</gene>
<dbReference type="KEGG" id="cdiv:CPM_0882"/>
<organism evidence="2 5">
    <name type="scientific">Cuniculiplasma divulgatum</name>
    <dbReference type="NCBI Taxonomy" id="1673428"/>
    <lineage>
        <taxon>Archaea</taxon>
        <taxon>Methanobacteriati</taxon>
        <taxon>Thermoplasmatota</taxon>
        <taxon>Thermoplasmata</taxon>
        <taxon>Thermoplasmatales</taxon>
        <taxon>Cuniculiplasmataceae</taxon>
        <taxon>Cuniculiplasma</taxon>
    </lineage>
</organism>
<dbReference type="InterPro" id="IPR002761">
    <property type="entry name" value="Diphthami_syn_dom"/>
</dbReference>
<dbReference type="AlphaFoldDB" id="A0A1N5UC26"/>
<protein>
    <submittedName>
        <fullName evidence="2">Predicted ATPase of PP-loop superfamily</fullName>
    </submittedName>
</protein>
<feature type="domain" description="Diphthamide synthase" evidence="1">
    <location>
        <begin position="1"/>
        <end position="211"/>
    </location>
</feature>
<dbReference type="GO" id="GO:0017178">
    <property type="term" value="F:diphthine-ammonia ligase activity"/>
    <property type="evidence" value="ECO:0007669"/>
    <property type="project" value="TreeGrafter"/>
</dbReference>